<gene>
    <name evidence="1" type="ORF">E9677_15995</name>
</gene>
<dbReference type="RefSeq" id="WP_136559093.1">
    <property type="nucleotide sequence ID" value="NZ_STGT01000004.1"/>
</dbReference>
<name>A0ABY2QRM4_9HYPH</name>
<reference evidence="1 2" key="1">
    <citation type="submission" date="2019-04" db="EMBL/GenBank/DDBJ databases">
        <title>Genome sequence of strain 7209-2.</title>
        <authorList>
            <person name="Gao J."/>
            <person name="Sun J."/>
        </authorList>
    </citation>
    <scope>NUCLEOTIDE SEQUENCE [LARGE SCALE GENOMIC DNA]</scope>
    <source>
        <strain evidence="1 2">7209-2</strain>
    </source>
</reference>
<evidence type="ECO:0008006" key="3">
    <source>
        <dbReference type="Google" id="ProtNLM"/>
    </source>
</evidence>
<dbReference type="Proteomes" id="UP000309667">
    <property type="component" value="Unassembled WGS sequence"/>
</dbReference>
<organism evidence="1 2">
    <name type="scientific">Rhizobium rhizophilum</name>
    <dbReference type="NCBI Taxonomy" id="1850373"/>
    <lineage>
        <taxon>Bacteria</taxon>
        <taxon>Pseudomonadati</taxon>
        <taxon>Pseudomonadota</taxon>
        <taxon>Alphaproteobacteria</taxon>
        <taxon>Hyphomicrobiales</taxon>
        <taxon>Rhizobiaceae</taxon>
        <taxon>Rhizobium/Agrobacterium group</taxon>
        <taxon>Rhizobium</taxon>
    </lineage>
</organism>
<dbReference type="EMBL" id="STGT01000004">
    <property type="protein sequence ID" value="THV12294.1"/>
    <property type="molecule type" value="Genomic_DNA"/>
</dbReference>
<evidence type="ECO:0000313" key="2">
    <source>
        <dbReference type="Proteomes" id="UP000309667"/>
    </source>
</evidence>
<proteinExistence type="predicted"/>
<comment type="caution">
    <text evidence="1">The sequence shown here is derived from an EMBL/GenBank/DDBJ whole genome shotgun (WGS) entry which is preliminary data.</text>
</comment>
<accession>A0ABY2QRM4</accession>
<sequence>MPVEDRADELLAIINMIGYAIGVASDIGVQDGVSDLQTARMKLVLELRQISFGDLSLDELSRLARAPAGHC</sequence>
<protein>
    <recommendedName>
        <fullName evidence="3">Transposase</fullName>
    </recommendedName>
</protein>
<evidence type="ECO:0000313" key="1">
    <source>
        <dbReference type="EMBL" id="THV12294.1"/>
    </source>
</evidence>
<keyword evidence="2" id="KW-1185">Reference proteome</keyword>